<keyword evidence="1" id="KW-0808">Transferase</keyword>
<proteinExistence type="predicted"/>
<dbReference type="EMBL" id="CP015588">
    <property type="protein sequence ID" value="APY84817.1"/>
    <property type="molecule type" value="Genomic_DNA"/>
</dbReference>
<dbReference type="Gene3D" id="3.40.50.150">
    <property type="entry name" value="Vaccinia Virus protein VP39"/>
    <property type="match status" value="1"/>
</dbReference>
<gene>
    <name evidence="3" type="ORF">A7J05_02780</name>
</gene>
<dbReference type="InterPro" id="IPR050723">
    <property type="entry name" value="CFA/CMAS"/>
</dbReference>
<dbReference type="CDD" id="cd02440">
    <property type="entry name" value="AdoMet_MTases"/>
    <property type="match status" value="1"/>
</dbReference>
<dbReference type="PANTHER" id="PTHR43667:SF2">
    <property type="entry name" value="FATTY ACID C-METHYL TRANSFERASE"/>
    <property type="match status" value="1"/>
</dbReference>
<dbReference type="PANTHER" id="PTHR43667">
    <property type="entry name" value="CYCLOPROPANE-FATTY-ACYL-PHOSPHOLIPID SYNTHASE"/>
    <property type="match status" value="1"/>
</dbReference>
<evidence type="ECO:0000259" key="2">
    <source>
        <dbReference type="SMART" id="SM00828"/>
    </source>
</evidence>
<protein>
    <recommendedName>
        <fullName evidence="2">Polyketide synthase-like methyltransferase domain-containing protein</fullName>
    </recommendedName>
</protein>
<dbReference type="InterPro" id="IPR020803">
    <property type="entry name" value="MeTfrase_dom"/>
</dbReference>
<organism evidence="3 4">
    <name type="scientific">Streptomyces alfalfae</name>
    <dbReference type="NCBI Taxonomy" id="1642299"/>
    <lineage>
        <taxon>Bacteria</taxon>
        <taxon>Bacillati</taxon>
        <taxon>Actinomycetota</taxon>
        <taxon>Actinomycetes</taxon>
        <taxon>Kitasatosporales</taxon>
        <taxon>Streptomycetaceae</taxon>
        <taxon>Streptomyces</taxon>
    </lineage>
</organism>
<reference evidence="3 4" key="1">
    <citation type="submission" date="2016-05" db="EMBL/GenBank/DDBJ databases">
        <authorList>
            <person name="Gu J."/>
        </authorList>
    </citation>
    <scope>NUCLEOTIDE SEQUENCE [LARGE SCALE GENOMIC DNA]</scope>
    <source>
        <strain evidence="3 4">ACCC40021</strain>
    </source>
</reference>
<accession>A0ABM6GND9</accession>
<dbReference type="Pfam" id="PF13649">
    <property type="entry name" value="Methyltransf_25"/>
    <property type="match status" value="1"/>
</dbReference>
<dbReference type="InterPro" id="IPR029063">
    <property type="entry name" value="SAM-dependent_MTases_sf"/>
</dbReference>
<name>A0ABM6GND9_9ACTN</name>
<dbReference type="SUPFAM" id="SSF53335">
    <property type="entry name" value="S-adenosyl-L-methionine-dependent methyltransferases"/>
    <property type="match status" value="1"/>
</dbReference>
<evidence type="ECO:0000313" key="3">
    <source>
        <dbReference type="EMBL" id="APY84817.1"/>
    </source>
</evidence>
<evidence type="ECO:0000313" key="4">
    <source>
        <dbReference type="Proteomes" id="UP000187191"/>
    </source>
</evidence>
<evidence type="ECO:0000256" key="1">
    <source>
        <dbReference type="ARBA" id="ARBA00022679"/>
    </source>
</evidence>
<feature type="domain" description="Polyketide synthase-like methyltransferase" evidence="2">
    <location>
        <begin position="64"/>
        <end position="308"/>
    </location>
</feature>
<sequence length="309" mass="34287">MQALSGIEGATYEVLPSHHSDPFRDQVVRAYEDSAGDWQKVLGEQLHFQWGVFGHPDAPRAVSLDEAGLSYLERQLAIATQDGAGDTTLRRVLDVGCGWGATLRHLAHVFPDCPRVDGMNVSAEQLAHCADLVRDVPRPDRVHLYLCDAADIAELPDPEQPYDLVVARGVITHLPPRVYETAVEALARRMRPGSLLLVSETLYSEDFLAHEPGLPADTDHLALGHRKSLRYLTDVLREGGFRIRDDRVLPSPEDAARWVLELKSNIDVHFPETAHPPLEAIRRMASDLAVALLQRRVSVHSILAERAPV</sequence>
<dbReference type="Proteomes" id="UP000187191">
    <property type="component" value="Chromosome"/>
</dbReference>
<dbReference type="SMART" id="SM00828">
    <property type="entry name" value="PKS_MT"/>
    <property type="match status" value="1"/>
</dbReference>
<dbReference type="InterPro" id="IPR041698">
    <property type="entry name" value="Methyltransf_25"/>
</dbReference>
<keyword evidence="4" id="KW-1185">Reference proteome</keyword>